<dbReference type="PANTHER" id="PTHR23513:SF11">
    <property type="entry name" value="STAPHYLOFERRIN A TRANSPORTER"/>
    <property type="match status" value="1"/>
</dbReference>
<evidence type="ECO:0000256" key="1">
    <source>
        <dbReference type="ARBA" id="ARBA00004651"/>
    </source>
</evidence>
<dbReference type="InterPro" id="IPR022324">
    <property type="entry name" value="Bacilysin_exporter_BacE_put"/>
</dbReference>
<dbReference type="EMBL" id="BMRB01000002">
    <property type="protein sequence ID" value="GGS34352.1"/>
    <property type="molecule type" value="Genomic_DNA"/>
</dbReference>
<proteinExistence type="predicted"/>
<gene>
    <name evidence="9" type="ORF">GCM10010171_30960</name>
</gene>
<comment type="caution">
    <text evidence="9">The sequence shown here is derived from an EMBL/GenBank/DDBJ whole genome shotgun (WGS) entry which is preliminary data.</text>
</comment>
<feature type="transmembrane region" description="Helical" evidence="7">
    <location>
        <begin position="300"/>
        <end position="321"/>
    </location>
</feature>
<evidence type="ECO:0000256" key="3">
    <source>
        <dbReference type="ARBA" id="ARBA00022692"/>
    </source>
</evidence>
<dbReference type="CDD" id="cd06173">
    <property type="entry name" value="MFS_MefA_like"/>
    <property type="match status" value="1"/>
</dbReference>
<feature type="transmembrane region" description="Helical" evidence="7">
    <location>
        <begin position="327"/>
        <end position="349"/>
    </location>
</feature>
<evidence type="ECO:0000256" key="4">
    <source>
        <dbReference type="ARBA" id="ARBA00022989"/>
    </source>
</evidence>
<dbReference type="SUPFAM" id="SSF103473">
    <property type="entry name" value="MFS general substrate transporter"/>
    <property type="match status" value="1"/>
</dbReference>
<dbReference type="InterPro" id="IPR020846">
    <property type="entry name" value="MFS_dom"/>
</dbReference>
<reference evidence="9" key="1">
    <citation type="journal article" date="2014" name="Int. J. Syst. Evol. Microbiol.">
        <title>Complete genome sequence of Corynebacterium casei LMG S-19264T (=DSM 44701T), isolated from a smear-ripened cheese.</title>
        <authorList>
            <consortium name="US DOE Joint Genome Institute (JGI-PGF)"/>
            <person name="Walter F."/>
            <person name="Albersmeier A."/>
            <person name="Kalinowski J."/>
            <person name="Ruckert C."/>
        </authorList>
    </citation>
    <scope>NUCLEOTIDE SEQUENCE</scope>
    <source>
        <strain evidence="9">JCM 3276</strain>
    </source>
</reference>
<feature type="region of interest" description="Disordered" evidence="6">
    <location>
        <begin position="1"/>
        <end position="25"/>
    </location>
</feature>
<sequence length="424" mass="42959">MGDSEATAVSGTPADQGRQPSGMWEPLRHPMFRRLVIGRVTTYLGNAVAPVALAFAVLDLTGSVAALGIVVGARSLANVALLLLGRVLADRLPRGVILQGASVAAAGSQLATAAAVLMGFASIPLLVVLSVVNGAVAAVSLPAASALTPQTVPPALLRQANALARLGINTALITGASFGGMVAALVGAGWAMVATGAVFLLAAFFYARVRAPEVDSAAPTRPLADLKAGWREFASRPWVWSVVAGMMVVNAAFVGGVQVLGPAIADTTFGRPAWGFILGAQTAGMALGGLIATRWQPRRALLVGTALIAASSVPLFALAHLPALVPMLVAMVLCGVAVEQFAIAWDVSLQENVPADKLARVYSYDAMGSFIAIPLGEIAIGPLALHFGAPATLTGAGVLIVVAVAAVVVTPGIRTLTISKKGVA</sequence>
<dbReference type="PANTHER" id="PTHR23513">
    <property type="entry name" value="INTEGRAL MEMBRANE EFFLUX PROTEIN-RELATED"/>
    <property type="match status" value="1"/>
</dbReference>
<evidence type="ECO:0000256" key="2">
    <source>
        <dbReference type="ARBA" id="ARBA00022475"/>
    </source>
</evidence>
<feature type="transmembrane region" description="Helical" evidence="7">
    <location>
        <begin position="391"/>
        <end position="413"/>
    </location>
</feature>
<feature type="transmembrane region" description="Helical" evidence="7">
    <location>
        <begin position="64"/>
        <end position="84"/>
    </location>
</feature>
<evidence type="ECO:0000313" key="10">
    <source>
        <dbReference type="Proteomes" id="UP000660680"/>
    </source>
</evidence>
<dbReference type="InterPro" id="IPR011701">
    <property type="entry name" value="MFS"/>
</dbReference>
<feature type="transmembrane region" description="Helical" evidence="7">
    <location>
        <begin position="361"/>
        <end position="385"/>
    </location>
</feature>
<dbReference type="GO" id="GO:0005886">
    <property type="term" value="C:plasma membrane"/>
    <property type="evidence" value="ECO:0007669"/>
    <property type="project" value="UniProtKB-SubCell"/>
</dbReference>
<feature type="transmembrane region" description="Helical" evidence="7">
    <location>
        <begin position="273"/>
        <end position="293"/>
    </location>
</feature>
<dbReference type="Pfam" id="PF07690">
    <property type="entry name" value="MFS_1"/>
    <property type="match status" value="1"/>
</dbReference>
<name>A0A918GGQ1_9PSEU</name>
<keyword evidence="10" id="KW-1185">Reference proteome</keyword>
<dbReference type="GO" id="GO:0022857">
    <property type="term" value="F:transmembrane transporter activity"/>
    <property type="evidence" value="ECO:0007669"/>
    <property type="project" value="InterPro"/>
</dbReference>
<evidence type="ECO:0000256" key="5">
    <source>
        <dbReference type="ARBA" id="ARBA00023136"/>
    </source>
</evidence>
<dbReference type="PRINTS" id="PR01988">
    <property type="entry name" value="EXPORTERBACE"/>
</dbReference>
<protein>
    <submittedName>
        <fullName evidence="9">MFS transporter</fullName>
    </submittedName>
</protein>
<keyword evidence="4 7" id="KW-1133">Transmembrane helix</keyword>
<feature type="domain" description="Major facilitator superfamily (MFS) profile" evidence="8">
    <location>
        <begin position="31"/>
        <end position="414"/>
    </location>
</feature>
<feature type="transmembrane region" description="Helical" evidence="7">
    <location>
        <begin position="188"/>
        <end position="207"/>
    </location>
</feature>
<evidence type="ECO:0000313" key="9">
    <source>
        <dbReference type="EMBL" id="GGS34352.1"/>
    </source>
</evidence>
<evidence type="ECO:0000256" key="6">
    <source>
        <dbReference type="SAM" id="MobiDB-lite"/>
    </source>
</evidence>
<feature type="transmembrane region" description="Helical" evidence="7">
    <location>
        <begin position="238"/>
        <end position="261"/>
    </location>
</feature>
<dbReference type="AlphaFoldDB" id="A0A918GGQ1"/>
<evidence type="ECO:0000256" key="7">
    <source>
        <dbReference type="SAM" id="Phobius"/>
    </source>
</evidence>
<dbReference type="Gene3D" id="1.20.1250.20">
    <property type="entry name" value="MFS general substrate transporter like domains"/>
    <property type="match status" value="1"/>
</dbReference>
<accession>A0A918GGQ1</accession>
<comment type="subcellular location">
    <subcellularLocation>
        <location evidence="1">Cell membrane</location>
        <topology evidence="1">Multi-pass membrane protein</topology>
    </subcellularLocation>
</comment>
<dbReference type="PROSITE" id="PS50850">
    <property type="entry name" value="MFS"/>
    <property type="match status" value="1"/>
</dbReference>
<organism evidence="9 10">
    <name type="scientific">Actinokineospora fastidiosa</name>
    <dbReference type="NCBI Taxonomy" id="1816"/>
    <lineage>
        <taxon>Bacteria</taxon>
        <taxon>Bacillati</taxon>
        <taxon>Actinomycetota</taxon>
        <taxon>Actinomycetes</taxon>
        <taxon>Pseudonocardiales</taxon>
        <taxon>Pseudonocardiaceae</taxon>
        <taxon>Actinokineospora</taxon>
    </lineage>
</organism>
<keyword evidence="5 7" id="KW-0472">Membrane</keyword>
<feature type="transmembrane region" description="Helical" evidence="7">
    <location>
        <begin position="36"/>
        <end position="58"/>
    </location>
</feature>
<dbReference type="Proteomes" id="UP000660680">
    <property type="component" value="Unassembled WGS sequence"/>
</dbReference>
<reference evidence="9" key="2">
    <citation type="submission" date="2020-09" db="EMBL/GenBank/DDBJ databases">
        <authorList>
            <person name="Sun Q."/>
            <person name="Ohkuma M."/>
        </authorList>
    </citation>
    <scope>NUCLEOTIDE SEQUENCE</scope>
    <source>
        <strain evidence="9">JCM 3276</strain>
    </source>
</reference>
<keyword evidence="3 7" id="KW-0812">Transmembrane</keyword>
<dbReference type="InterPro" id="IPR036259">
    <property type="entry name" value="MFS_trans_sf"/>
</dbReference>
<evidence type="ECO:0000259" key="8">
    <source>
        <dbReference type="PROSITE" id="PS50850"/>
    </source>
</evidence>
<keyword evidence="2" id="KW-1003">Cell membrane</keyword>